<feature type="site" description="Substrate discrimination" evidence="15">
    <location>
        <position position="14"/>
    </location>
</feature>
<comment type="function">
    <text evidence="15">Poorly processive, error-prone DNA polymerase involved in untargeted mutagenesis. Copies undamaged DNA at stalled replication forks, which arise in vivo from mismatched or misaligned primer ends. These misaligned primers can be extended by PolIV. Exhibits no 3'-5' exonuclease (proofreading) activity. May be involved in translesional synthesis, in conjunction with the beta clamp from PolIII.</text>
</comment>
<keyword evidence="9 15" id="KW-0227">DNA damage</keyword>
<feature type="binding site" evidence="15">
    <location>
        <position position="9"/>
    </location>
    <ligand>
        <name>Mg(2+)</name>
        <dbReference type="ChEBI" id="CHEBI:18420"/>
    </ligand>
</feature>
<evidence type="ECO:0000256" key="14">
    <source>
        <dbReference type="ARBA" id="ARBA00049244"/>
    </source>
</evidence>
<keyword evidence="3 15" id="KW-0515">Mutator protein</keyword>
<evidence type="ECO:0000313" key="18">
    <source>
        <dbReference type="Proteomes" id="UP000184529"/>
    </source>
</evidence>
<feature type="domain" description="UmuC" evidence="16">
    <location>
        <begin position="5"/>
        <end position="187"/>
    </location>
</feature>
<dbReference type="Pfam" id="PF11799">
    <property type="entry name" value="IMS_C"/>
    <property type="match status" value="1"/>
</dbReference>
<name>A0A1M6DU17_9FIRM</name>
<dbReference type="InterPro" id="IPR001126">
    <property type="entry name" value="UmuC"/>
</dbReference>
<evidence type="ECO:0000256" key="1">
    <source>
        <dbReference type="ARBA" id="ARBA00004496"/>
    </source>
</evidence>
<organism evidence="17 18">
    <name type="scientific">Desulfofundulus thermosubterraneus DSM 16057</name>
    <dbReference type="NCBI Taxonomy" id="1121432"/>
    <lineage>
        <taxon>Bacteria</taxon>
        <taxon>Bacillati</taxon>
        <taxon>Bacillota</taxon>
        <taxon>Clostridia</taxon>
        <taxon>Eubacteriales</taxon>
        <taxon>Peptococcaceae</taxon>
        <taxon>Desulfofundulus</taxon>
    </lineage>
</organism>
<keyword evidence="8 15" id="KW-0479">Metal-binding</keyword>
<dbReference type="NCBIfam" id="NF002677">
    <property type="entry name" value="PRK02406.1"/>
    <property type="match status" value="1"/>
</dbReference>
<dbReference type="Gene3D" id="3.40.1170.60">
    <property type="match status" value="1"/>
</dbReference>
<keyword evidence="5 15" id="KW-0808">Transferase</keyword>
<evidence type="ECO:0000256" key="5">
    <source>
        <dbReference type="ARBA" id="ARBA00022679"/>
    </source>
</evidence>
<reference evidence="18" key="1">
    <citation type="submission" date="2016-11" db="EMBL/GenBank/DDBJ databases">
        <authorList>
            <person name="Varghese N."/>
            <person name="Submissions S."/>
        </authorList>
    </citation>
    <scope>NUCLEOTIDE SEQUENCE [LARGE SCALE GENOMIC DNA]</scope>
    <source>
        <strain evidence="18">DSM 16057</strain>
    </source>
</reference>
<dbReference type="RefSeq" id="WP_072867695.1">
    <property type="nucleotide sequence ID" value="NZ_FQZM01000011.1"/>
</dbReference>
<dbReference type="InterPro" id="IPR053848">
    <property type="entry name" value="IMS_HHH_1"/>
</dbReference>
<dbReference type="HAMAP" id="MF_01113">
    <property type="entry name" value="DNApol_IV"/>
    <property type="match status" value="1"/>
</dbReference>
<dbReference type="OrthoDB" id="9808813at2"/>
<dbReference type="GO" id="GO:0003684">
    <property type="term" value="F:damaged DNA binding"/>
    <property type="evidence" value="ECO:0007669"/>
    <property type="project" value="InterPro"/>
</dbReference>
<dbReference type="Proteomes" id="UP000184529">
    <property type="component" value="Unassembled WGS sequence"/>
</dbReference>
<feature type="binding site" evidence="15">
    <location>
        <position position="105"/>
    </location>
    <ligand>
        <name>Mg(2+)</name>
        <dbReference type="ChEBI" id="CHEBI:18420"/>
    </ligand>
</feature>
<comment type="catalytic activity">
    <reaction evidence="14 15">
        <text>DNA(n) + a 2'-deoxyribonucleoside 5'-triphosphate = DNA(n+1) + diphosphate</text>
        <dbReference type="Rhea" id="RHEA:22508"/>
        <dbReference type="Rhea" id="RHEA-COMP:17339"/>
        <dbReference type="Rhea" id="RHEA-COMP:17340"/>
        <dbReference type="ChEBI" id="CHEBI:33019"/>
        <dbReference type="ChEBI" id="CHEBI:61560"/>
        <dbReference type="ChEBI" id="CHEBI:173112"/>
        <dbReference type="EC" id="2.7.7.7"/>
    </reaction>
</comment>
<keyword evidence="18" id="KW-1185">Reference proteome</keyword>
<dbReference type="SUPFAM" id="SSF100879">
    <property type="entry name" value="Lesion bypass DNA polymerase (Y-family), little finger domain"/>
    <property type="match status" value="1"/>
</dbReference>
<evidence type="ECO:0000256" key="4">
    <source>
        <dbReference type="ARBA" id="ARBA00022490"/>
    </source>
</evidence>
<dbReference type="CDD" id="cd03586">
    <property type="entry name" value="PolY_Pol_IV_kappa"/>
    <property type="match status" value="1"/>
</dbReference>
<evidence type="ECO:0000256" key="9">
    <source>
        <dbReference type="ARBA" id="ARBA00022763"/>
    </source>
</evidence>
<keyword evidence="10 15" id="KW-0460">Magnesium</keyword>
<dbReference type="GO" id="GO:0006281">
    <property type="term" value="P:DNA repair"/>
    <property type="evidence" value="ECO:0007669"/>
    <property type="project" value="UniProtKB-UniRule"/>
</dbReference>
<dbReference type="EMBL" id="FQZM01000011">
    <property type="protein sequence ID" value="SHI76757.1"/>
    <property type="molecule type" value="Genomic_DNA"/>
</dbReference>
<dbReference type="AlphaFoldDB" id="A0A1M6DU17"/>
<dbReference type="PANTHER" id="PTHR11076">
    <property type="entry name" value="DNA REPAIR POLYMERASE UMUC / TRANSFERASE FAMILY MEMBER"/>
    <property type="match status" value="1"/>
</dbReference>
<dbReference type="Pfam" id="PF21999">
    <property type="entry name" value="IMS_HHH_1"/>
    <property type="match status" value="1"/>
</dbReference>
<keyword evidence="12 15" id="KW-0238">DNA-binding</keyword>
<dbReference type="InterPro" id="IPR043502">
    <property type="entry name" value="DNA/RNA_pol_sf"/>
</dbReference>
<keyword evidence="4 15" id="KW-0963">Cytoplasm</keyword>
<evidence type="ECO:0000256" key="3">
    <source>
        <dbReference type="ARBA" id="ARBA00022457"/>
    </source>
</evidence>
<comment type="cofactor">
    <cofactor evidence="15">
        <name>Mg(2+)</name>
        <dbReference type="ChEBI" id="CHEBI:18420"/>
    </cofactor>
    <text evidence="15">Binds 2 magnesium ions per subunit.</text>
</comment>
<evidence type="ECO:0000259" key="16">
    <source>
        <dbReference type="PROSITE" id="PS50173"/>
    </source>
</evidence>
<dbReference type="Gene3D" id="3.30.1490.100">
    <property type="entry name" value="DNA polymerase, Y-family, little finger domain"/>
    <property type="match status" value="1"/>
</dbReference>
<comment type="subcellular location">
    <subcellularLocation>
        <location evidence="1 15">Cytoplasm</location>
    </subcellularLocation>
</comment>
<dbReference type="STRING" id="1121432.SAMN02745219_01002"/>
<evidence type="ECO:0000256" key="6">
    <source>
        <dbReference type="ARBA" id="ARBA00022695"/>
    </source>
</evidence>
<dbReference type="GO" id="GO:0009432">
    <property type="term" value="P:SOS response"/>
    <property type="evidence" value="ECO:0007669"/>
    <property type="project" value="TreeGrafter"/>
</dbReference>
<evidence type="ECO:0000256" key="2">
    <source>
        <dbReference type="ARBA" id="ARBA00010945"/>
    </source>
</evidence>
<dbReference type="GO" id="GO:0003887">
    <property type="term" value="F:DNA-directed DNA polymerase activity"/>
    <property type="evidence" value="ECO:0007669"/>
    <property type="project" value="UniProtKB-UniRule"/>
</dbReference>
<keyword evidence="7 15" id="KW-0235">DNA replication</keyword>
<dbReference type="GO" id="GO:0005829">
    <property type="term" value="C:cytosol"/>
    <property type="evidence" value="ECO:0007669"/>
    <property type="project" value="TreeGrafter"/>
</dbReference>
<keyword evidence="11 15" id="KW-0239">DNA-directed DNA polymerase</keyword>
<dbReference type="Gene3D" id="1.10.150.20">
    <property type="entry name" value="5' to 3' exonuclease, C-terminal subdomain"/>
    <property type="match status" value="1"/>
</dbReference>
<dbReference type="EC" id="2.7.7.7" evidence="15"/>
<protein>
    <recommendedName>
        <fullName evidence="15">DNA polymerase IV</fullName>
        <shortName evidence="15">Pol IV</shortName>
        <ecNumber evidence="15">2.7.7.7</ecNumber>
    </recommendedName>
</protein>
<dbReference type="InterPro" id="IPR036775">
    <property type="entry name" value="DNA_pol_Y-fam_lit_finger_sf"/>
</dbReference>
<keyword evidence="13 15" id="KW-0234">DNA repair</keyword>
<dbReference type="SUPFAM" id="SSF56672">
    <property type="entry name" value="DNA/RNA polymerases"/>
    <property type="match status" value="1"/>
</dbReference>
<dbReference type="InterPro" id="IPR022880">
    <property type="entry name" value="DNApol_IV"/>
</dbReference>
<dbReference type="NCBIfam" id="NF002848">
    <property type="entry name" value="PRK03103.1"/>
    <property type="match status" value="1"/>
</dbReference>
<dbReference type="GO" id="GO:0000287">
    <property type="term" value="F:magnesium ion binding"/>
    <property type="evidence" value="ECO:0007669"/>
    <property type="project" value="UniProtKB-UniRule"/>
</dbReference>
<evidence type="ECO:0000256" key="13">
    <source>
        <dbReference type="ARBA" id="ARBA00023204"/>
    </source>
</evidence>
<evidence type="ECO:0000313" key="17">
    <source>
        <dbReference type="EMBL" id="SHI76757.1"/>
    </source>
</evidence>
<evidence type="ECO:0000256" key="10">
    <source>
        <dbReference type="ARBA" id="ARBA00022842"/>
    </source>
</evidence>
<dbReference type="Gene3D" id="3.30.70.270">
    <property type="match status" value="1"/>
</dbReference>
<keyword evidence="6 15" id="KW-0548">Nucleotidyltransferase</keyword>
<dbReference type="Pfam" id="PF00817">
    <property type="entry name" value="IMS"/>
    <property type="match status" value="1"/>
</dbReference>
<evidence type="ECO:0000256" key="12">
    <source>
        <dbReference type="ARBA" id="ARBA00023125"/>
    </source>
</evidence>
<gene>
    <name evidence="15" type="primary">dinB</name>
    <name evidence="17" type="ORF">SAMN02745219_01002</name>
</gene>
<dbReference type="InterPro" id="IPR043128">
    <property type="entry name" value="Rev_trsase/Diguanyl_cyclase"/>
</dbReference>
<dbReference type="InterPro" id="IPR050116">
    <property type="entry name" value="DNA_polymerase-Y"/>
</dbReference>
<dbReference type="GO" id="GO:0006261">
    <property type="term" value="P:DNA-templated DNA replication"/>
    <property type="evidence" value="ECO:0007669"/>
    <property type="project" value="UniProtKB-UniRule"/>
</dbReference>
<dbReference type="GO" id="GO:0042276">
    <property type="term" value="P:error-prone translesion synthesis"/>
    <property type="evidence" value="ECO:0007669"/>
    <property type="project" value="TreeGrafter"/>
</dbReference>
<comment type="subunit">
    <text evidence="15">Monomer.</text>
</comment>
<proteinExistence type="inferred from homology"/>
<dbReference type="InterPro" id="IPR017961">
    <property type="entry name" value="DNA_pol_Y-fam_little_finger"/>
</dbReference>
<feature type="active site" evidence="15">
    <location>
        <position position="106"/>
    </location>
</feature>
<evidence type="ECO:0000256" key="7">
    <source>
        <dbReference type="ARBA" id="ARBA00022705"/>
    </source>
</evidence>
<evidence type="ECO:0000256" key="15">
    <source>
        <dbReference type="HAMAP-Rule" id="MF_01113"/>
    </source>
</evidence>
<sequence length="421" mass="47133">MSRAILLVDMNAFFASVHQALDPGLRGKPVIVAGDPAKRHGVVLAASYEARAKGVKTGLTVAEARLACPEGVFIRPQHDLYVCFSARILRILYDFTPLVEPFSIDEAFLDVTGCHKLLGSPVEIARRLKARIRQEVGITCSVGIGPNKLLAKMAAELQKPDGLTVLTFEDVPRRLWPLPVRELFGVGPRYEEHLRKLNIHTIGDLANFPMDVLKRRFGVYGETLWFCARGIDHSPVDPGSLKQVKSIGQQITLPRDYRGEEIKVVLWELADRVARRARAGGYAGKTVVLSLKDTRFNWLSRRKSLPFHTRLAGDIYRAAADLLEQHWSPHWPVRLVGLTLGGLTARLPEQLTLFGEREKRQRAEQACDTIKKRYGEKAIFRAVSLTRAGVFYVEPPRTAPSFLMKGPQDRWDGGGDVYGRQ</sequence>
<evidence type="ECO:0000256" key="11">
    <source>
        <dbReference type="ARBA" id="ARBA00022932"/>
    </source>
</evidence>
<evidence type="ECO:0000256" key="8">
    <source>
        <dbReference type="ARBA" id="ARBA00022723"/>
    </source>
</evidence>
<dbReference type="PROSITE" id="PS50173">
    <property type="entry name" value="UMUC"/>
    <property type="match status" value="1"/>
</dbReference>
<accession>A0A1M6DU17</accession>
<comment type="similarity">
    <text evidence="2 15">Belongs to the DNA polymerase type-Y family.</text>
</comment>
<dbReference type="PANTHER" id="PTHR11076:SF35">
    <property type="entry name" value="DNA REPAIR PROTEIN HOMOLOG YOBH"/>
    <property type="match status" value="1"/>
</dbReference>